<gene>
    <name evidence="2" type="ORF">Taro_015166</name>
</gene>
<organism evidence="2 3">
    <name type="scientific">Colocasia esculenta</name>
    <name type="common">Wild taro</name>
    <name type="synonym">Arum esculentum</name>
    <dbReference type="NCBI Taxonomy" id="4460"/>
    <lineage>
        <taxon>Eukaryota</taxon>
        <taxon>Viridiplantae</taxon>
        <taxon>Streptophyta</taxon>
        <taxon>Embryophyta</taxon>
        <taxon>Tracheophyta</taxon>
        <taxon>Spermatophyta</taxon>
        <taxon>Magnoliopsida</taxon>
        <taxon>Liliopsida</taxon>
        <taxon>Araceae</taxon>
        <taxon>Aroideae</taxon>
        <taxon>Colocasieae</taxon>
        <taxon>Colocasia</taxon>
    </lineage>
</organism>
<reference evidence="2" key="1">
    <citation type="submission" date="2017-07" db="EMBL/GenBank/DDBJ databases">
        <title>Taro Niue Genome Assembly and Annotation.</title>
        <authorList>
            <person name="Atibalentja N."/>
            <person name="Keating K."/>
            <person name="Fields C.J."/>
        </authorList>
    </citation>
    <scope>NUCLEOTIDE SEQUENCE</scope>
    <source>
        <strain evidence="2">Niue_2</strain>
        <tissue evidence="2">Leaf</tissue>
    </source>
</reference>
<comment type="caution">
    <text evidence="2">The sequence shown here is derived from an EMBL/GenBank/DDBJ whole genome shotgun (WGS) entry which is preliminary data.</text>
</comment>
<protein>
    <submittedName>
        <fullName evidence="2">Uncharacterized protein</fullName>
    </submittedName>
</protein>
<accession>A0A843ULD5</accession>
<dbReference type="EMBL" id="NMUH01000648">
    <property type="protein sequence ID" value="MQL82684.1"/>
    <property type="molecule type" value="Genomic_DNA"/>
</dbReference>
<feature type="region of interest" description="Disordered" evidence="1">
    <location>
        <begin position="1"/>
        <end position="20"/>
    </location>
</feature>
<sequence>MVTGLRTTHSSPSFRCSSPSSSPYYLCTVESLEERSLWVACEGHLWLVDGVSAGIGARRRVACLREGPIGVDLHFEFGGAWLEGGVLGYAKPVVATSLVSQPRSRQPDTSPSVTFRFEEATPTLSRSGRDRVRLYSSTLRGELRSRGHTLLLFKEDVANAGKVRELGKAAAWGDEEVGETAPPFGSGRGSLVATMGGDERALKVVVEGLKRKKRKGAVERCKWGGC</sequence>
<evidence type="ECO:0000256" key="1">
    <source>
        <dbReference type="SAM" id="MobiDB-lite"/>
    </source>
</evidence>
<evidence type="ECO:0000313" key="3">
    <source>
        <dbReference type="Proteomes" id="UP000652761"/>
    </source>
</evidence>
<name>A0A843ULD5_COLES</name>
<proteinExistence type="predicted"/>
<keyword evidence="3" id="KW-1185">Reference proteome</keyword>
<dbReference type="Proteomes" id="UP000652761">
    <property type="component" value="Unassembled WGS sequence"/>
</dbReference>
<feature type="compositionally biased region" description="Low complexity" evidence="1">
    <location>
        <begin position="10"/>
        <end position="20"/>
    </location>
</feature>
<dbReference type="AlphaFoldDB" id="A0A843ULD5"/>
<evidence type="ECO:0000313" key="2">
    <source>
        <dbReference type="EMBL" id="MQL82684.1"/>
    </source>
</evidence>